<protein>
    <recommendedName>
        <fullName evidence="6">Protein kinase domain-containing protein</fullName>
    </recommendedName>
</protein>
<keyword evidence="3" id="KW-0647">Proteasome</keyword>
<evidence type="ECO:0000313" key="7">
    <source>
        <dbReference type="EMBL" id="SJL04994.1"/>
    </source>
</evidence>
<dbReference type="PANTHER" id="PTHR19857:SF19">
    <property type="entry name" value="26S PROTEASOME REGULATORY SUBUNIT RPN14"/>
    <property type="match status" value="1"/>
</dbReference>
<dbReference type="PROSITE" id="PS50082">
    <property type="entry name" value="WD_REPEATS_2"/>
    <property type="match status" value="2"/>
</dbReference>
<evidence type="ECO:0000256" key="3">
    <source>
        <dbReference type="ARBA" id="ARBA00022942"/>
    </source>
</evidence>
<dbReference type="EMBL" id="FUEG01000005">
    <property type="protein sequence ID" value="SJL04994.1"/>
    <property type="molecule type" value="Genomic_DNA"/>
</dbReference>
<keyword evidence="1 5" id="KW-0853">WD repeat</keyword>
<dbReference type="SUPFAM" id="SSF56112">
    <property type="entry name" value="Protein kinase-like (PK-like)"/>
    <property type="match status" value="1"/>
</dbReference>
<dbReference type="GO" id="GO:0005524">
    <property type="term" value="F:ATP binding"/>
    <property type="evidence" value="ECO:0007669"/>
    <property type="project" value="InterPro"/>
</dbReference>
<dbReference type="InterPro" id="IPR000719">
    <property type="entry name" value="Prot_kinase_dom"/>
</dbReference>
<keyword evidence="8" id="KW-1185">Reference proteome</keyword>
<dbReference type="Gene3D" id="2.130.10.10">
    <property type="entry name" value="YVTN repeat-like/Quinoprotein amine dehydrogenase"/>
    <property type="match status" value="2"/>
</dbReference>
<feature type="repeat" description="WD" evidence="5">
    <location>
        <begin position="153"/>
        <end position="194"/>
    </location>
</feature>
<dbReference type="PROSITE" id="PS50294">
    <property type="entry name" value="WD_REPEATS_REGION"/>
    <property type="match status" value="1"/>
</dbReference>
<dbReference type="Gene3D" id="1.10.510.10">
    <property type="entry name" value="Transferase(Phosphotransferase) domain 1"/>
    <property type="match status" value="1"/>
</dbReference>
<evidence type="ECO:0000256" key="5">
    <source>
        <dbReference type="PROSITE-ProRule" id="PRU00221"/>
    </source>
</evidence>
<organism evidence="7 8">
    <name type="scientific">Armillaria ostoyae</name>
    <name type="common">Armillaria root rot fungus</name>
    <dbReference type="NCBI Taxonomy" id="47428"/>
    <lineage>
        <taxon>Eukaryota</taxon>
        <taxon>Fungi</taxon>
        <taxon>Dikarya</taxon>
        <taxon>Basidiomycota</taxon>
        <taxon>Agaricomycotina</taxon>
        <taxon>Agaricomycetes</taxon>
        <taxon>Agaricomycetidae</taxon>
        <taxon>Agaricales</taxon>
        <taxon>Marasmiineae</taxon>
        <taxon>Physalacriaceae</taxon>
        <taxon>Armillaria</taxon>
    </lineage>
</organism>
<dbReference type="InterPro" id="IPR036322">
    <property type="entry name" value="WD40_repeat_dom_sf"/>
</dbReference>
<dbReference type="InterPro" id="IPR011009">
    <property type="entry name" value="Kinase-like_dom_sf"/>
</dbReference>
<dbReference type="GO" id="GO:0000502">
    <property type="term" value="C:proteasome complex"/>
    <property type="evidence" value="ECO:0007669"/>
    <property type="project" value="UniProtKB-KW"/>
</dbReference>
<dbReference type="SMART" id="SM00320">
    <property type="entry name" value="WD40"/>
    <property type="match status" value="5"/>
</dbReference>
<feature type="domain" description="Protein kinase" evidence="6">
    <location>
        <begin position="522"/>
        <end position="756"/>
    </location>
</feature>
<dbReference type="STRING" id="47428.A0A284R8G1"/>
<evidence type="ECO:0000256" key="1">
    <source>
        <dbReference type="ARBA" id="ARBA00022574"/>
    </source>
</evidence>
<dbReference type="SUPFAM" id="SSF50978">
    <property type="entry name" value="WD40 repeat-like"/>
    <property type="match status" value="1"/>
</dbReference>
<feature type="repeat" description="WD" evidence="5">
    <location>
        <begin position="205"/>
        <end position="246"/>
    </location>
</feature>
<accession>A0A284R8G1</accession>
<dbReference type="OrthoDB" id="10257301at2759"/>
<dbReference type="Pfam" id="PF00400">
    <property type="entry name" value="WD40"/>
    <property type="match status" value="2"/>
</dbReference>
<name>A0A284R8G1_ARMOS</name>
<dbReference type="PROSITE" id="PS50011">
    <property type="entry name" value="PROTEIN_KINASE_DOM"/>
    <property type="match status" value="1"/>
</dbReference>
<dbReference type="PANTHER" id="PTHR19857">
    <property type="entry name" value="MITOCHONDRIAL DIVISION PROTEIN 1-RELATED"/>
    <property type="match status" value="1"/>
</dbReference>
<keyword evidence="2" id="KW-0677">Repeat</keyword>
<dbReference type="InterPro" id="IPR001680">
    <property type="entry name" value="WD40_rpt"/>
</dbReference>
<dbReference type="InterPro" id="IPR015943">
    <property type="entry name" value="WD40/YVTN_repeat-like_dom_sf"/>
</dbReference>
<dbReference type="AlphaFoldDB" id="A0A284R8G1"/>
<dbReference type="PROSITE" id="PS00678">
    <property type="entry name" value="WD_REPEATS_1"/>
    <property type="match status" value="1"/>
</dbReference>
<dbReference type="InterPro" id="IPR051179">
    <property type="entry name" value="WD_repeat_multifunction"/>
</dbReference>
<evidence type="ECO:0000259" key="6">
    <source>
        <dbReference type="PROSITE" id="PS50011"/>
    </source>
</evidence>
<comment type="similarity">
    <text evidence="4">Belongs to the WD repeat PAAF1/RPN14 family.</text>
</comment>
<gene>
    <name evidence="7" type="ORF">ARMOST_08365</name>
</gene>
<dbReference type="Proteomes" id="UP000219338">
    <property type="component" value="Unassembled WGS sequence"/>
</dbReference>
<dbReference type="GO" id="GO:0004672">
    <property type="term" value="F:protein kinase activity"/>
    <property type="evidence" value="ECO:0007669"/>
    <property type="project" value="InterPro"/>
</dbReference>
<dbReference type="InterPro" id="IPR019775">
    <property type="entry name" value="WD40_repeat_CS"/>
</dbReference>
<evidence type="ECO:0000256" key="4">
    <source>
        <dbReference type="ARBA" id="ARBA00038321"/>
    </source>
</evidence>
<evidence type="ECO:0000256" key="2">
    <source>
        <dbReference type="ARBA" id="ARBA00022737"/>
    </source>
</evidence>
<sequence>MPESTTRSKSSIILPIATIQPAFSEVIADVHSGVIPSEDIWISCYKKASPSVHGKVSVVLDEIDRDLVQFHTKERDVRIESAGGDRKYKISCSELGISPTKILLPTHSYTTLPHRITAFALSPNRSQFACGFLDGSAQLFRASPTLSTPTAFYRSHKSTLTSLQFFPSSRVLLSASADFSLQILPADSDAITSSTVPAPDPARTLRAHTRRITATAIIGPGRSILSAALDGTLRLWDVPSGTQTSMFPTASGINKITPAYLALDSSEPIYAALQDGSFSSIDLRSPPESSSIFHSSSSASPLLSIAINNTQLATGSSRGAVCIYDVRSLAQGPVVQFARNEAAVEDLAFLSPTDVVVSTEDGLPYIASVQGQAVRVEAEIVGTDCDVVRHVRVTDTGDIWTAADDGVVRSYTPCRIVLSGNWDLKNGFARLELGLQRDTQFDLVVVSDEMADSEVELCDREALCDYYEELVKRREEAFRNPLRKGCSFTIDIDPHPPGFGESARPLPPFAINGGTYKLKMTYAIVPYRHDKQLSQIYIADVLSPVAPTQSLGKVILKIVQPSLLPLPDIDYPYGLNEYLRASVVSTSEDEAYKELQSLQETTVPYYYGMHPVLMPNDEDSDVFIMEYIEGKGLGDWLSERPEHTRPKDLGDSDTEYVEETKRVFKKVLTGLQSINKLGVAYRQLDTSNIILTPDPFGTPVFIDFALSACHVDVKDIMLYANNFQVTFPLRECCEPHNDVMADWLQEEFAKREETSI</sequence>
<reference evidence="8" key="1">
    <citation type="journal article" date="2017" name="Nat. Ecol. Evol.">
        <title>Genome expansion and lineage-specific genetic innovations in the forest pathogenic fungi Armillaria.</title>
        <authorList>
            <person name="Sipos G."/>
            <person name="Prasanna A.N."/>
            <person name="Walter M.C."/>
            <person name="O'Connor E."/>
            <person name="Balint B."/>
            <person name="Krizsan K."/>
            <person name="Kiss B."/>
            <person name="Hess J."/>
            <person name="Varga T."/>
            <person name="Slot J."/>
            <person name="Riley R."/>
            <person name="Boka B."/>
            <person name="Rigling D."/>
            <person name="Barry K."/>
            <person name="Lee J."/>
            <person name="Mihaltcheva S."/>
            <person name="LaButti K."/>
            <person name="Lipzen A."/>
            <person name="Waldron R."/>
            <person name="Moloney N.M."/>
            <person name="Sperisen C."/>
            <person name="Kredics L."/>
            <person name="Vagvoelgyi C."/>
            <person name="Patrignani A."/>
            <person name="Fitzpatrick D."/>
            <person name="Nagy I."/>
            <person name="Doyle S."/>
            <person name="Anderson J.B."/>
            <person name="Grigoriev I.V."/>
            <person name="Gueldener U."/>
            <person name="Muensterkoetter M."/>
            <person name="Nagy L.G."/>
        </authorList>
    </citation>
    <scope>NUCLEOTIDE SEQUENCE [LARGE SCALE GENOMIC DNA]</scope>
    <source>
        <strain evidence="8">C18/9</strain>
    </source>
</reference>
<proteinExistence type="inferred from homology"/>
<evidence type="ECO:0000313" key="8">
    <source>
        <dbReference type="Proteomes" id="UP000219338"/>
    </source>
</evidence>